<feature type="domain" description="WSC" evidence="4">
    <location>
        <begin position="36"/>
        <end position="128"/>
    </location>
</feature>
<evidence type="ECO:0000313" key="6">
    <source>
        <dbReference type="Proteomes" id="UP000182658"/>
    </source>
</evidence>
<proteinExistence type="predicted"/>
<dbReference type="Pfam" id="PF01822">
    <property type="entry name" value="WSC"/>
    <property type="match status" value="2"/>
</dbReference>
<evidence type="ECO:0000313" key="5">
    <source>
        <dbReference type="EMBL" id="OIW33464.1"/>
    </source>
</evidence>
<name>A0A1J7JTV8_9PEZI</name>
<keyword evidence="6" id="KW-1185">Reference proteome</keyword>
<dbReference type="InterPro" id="IPR051589">
    <property type="entry name" value="Sialate-O-sulfotransferase"/>
</dbReference>
<dbReference type="SMART" id="SM00321">
    <property type="entry name" value="WSC"/>
    <property type="match status" value="2"/>
</dbReference>
<protein>
    <submittedName>
        <fullName evidence="5">WSC-domain-containing protein</fullName>
    </submittedName>
</protein>
<evidence type="ECO:0000256" key="2">
    <source>
        <dbReference type="SAM" id="MobiDB-lite"/>
    </source>
</evidence>
<dbReference type="PROSITE" id="PS51212">
    <property type="entry name" value="WSC"/>
    <property type="match status" value="2"/>
</dbReference>
<dbReference type="AlphaFoldDB" id="A0A1J7JTV8"/>
<evidence type="ECO:0000259" key="4">
    <source>
        <dbReference type="PROSITE" id="PS51212"/>
    </source>
</evidence>
<sequence>MAALRSFAATLAATALFTHVQAWHLDLPACTTPFRPFVYSGCFADNTPDAALSFKSDGDHNNMTVEWCMAECKSNGFRYAGLEYYGDCYCGSAVNGPSVDESQCTYRCTGNQSEVCGGSNIISIYQDTTFTPIDETTVADYAPLGCYFDNADDGRALSYPQDSVYGANLTTEVCLAQCKEGGYPFAGTEYGGECWCGQVLGNNTYQVPDSDCNMPCQGNSTETCGGPSRLTLYVAKDLESLEPCGYTPPVSSSSSSTESSTTSTTTPTPTSTAPPTTTTPPTTTSKPTTTSTSVCYTTTTVPSTCEYGCGKWCNQPLPDFNDQTGCKTCHSSCKLQVAACFKNAGWPDSMKCFDFSGWCSDIQDYCSTSPSKVKSYGKSNCFSSKPPKGTPPTTKTITAPCAPTTTAKTTTTKPATTTTQCPIPTVTNICKQPSNWIYGYGSDNPVGDIELPVVTCNDLKSDFSQKPFKLYTDSDSTKCGGYSRPQAPNACADACQAQYDQCTNTYAQGCKTSAQGGSGGGSSSINNFWNSWFGNFGHRAARSELKPVGAVKKRTGAGWSDTYNGAVTKCKAQYNDCLSLNRGISVNGKCGSFGSGW</sequence>
<dbReference type="Proteomes" id="UP000182658">
    <property type="component" value="Unassembled WGS sequence"/>
</dbReference>
<dbReference type="PANTHER" id="PTHR45964:SF5">
    <property type="entry name" value="WSCD FAMILY MEMBER CG9164"/>
    <property type="match status" value="1"/>
</dbReference>
<feature type="region of interest" description="Disordered" evidence="2">
    <location>
        <begin position="245"/>
        <end position="293"/>
    </location>
</feature>
<accession>A0A1J7JTV8</accession>
<reference evidence="5 6" key="1">
    <citation type="submission" date="2016-10" db="EMBL/GenBank/DDBJ databases">
        <title>Draft genome sequence of Coniochaeta ligniaria NRRL30616, a lignocellulolytic fungus for bioabatement of inhibitors in plant biomass hydrolysates.</title>
        <authorList>
            <consortium name="DOE Joint Genome Institute"/>
            <person name="Jimenez D.J."/>
            <person name="Hector R.E."/>
            <person name="Riley R."/>
            <person name="Sun H."/>
            <person name="Grigoriev I.V."/>
            <person name="Van Elsas J.D."/>
            <person name="Nichols N.N."/>
        </authorList>
    </citation>
    <scope>NUCLEOTIDE SEQUENCE [LARGE SCALE GENOMIC DNA]</scope>
    <source>
        <strain evidence="5 6">NRRL 30616</strain>
    </source>
</reference>
<dbReference type="OrthoDB" id="2019572at2759"/>
<dbReference type="EMBL" id="KV875094">
    <property type="protein sequence ID" value="OIW33464.1"/>
    <property type="molecule type" value="Genomic_DNA"/>
</dbReference>
<feature type="domain" description="WSC" evidence="4">
    <location>
        <begin position="140"/>
        <end position="236"/>
    </location>
</feature>
<feature type="compositionally biased region" description="Low complexity" evidence="2">
    <location>
        <begin position="247"/>
        <end position="293"/>
    </location>
</feature>
<keyword evidence="1" id="KW-0677">Repeat</keyword>
<dbReference type="InterPro" id="IPR002889">
    <property type="entry name" value="WSC_carb-bd"/>
</dbReference>
<evidence type="ECO:0000256" key="3">
    <source>
        <dbReference type="SAM" id="SignalP"/>
    </source>
</evidence>
<gene>
    <name evidence="5" type="ORF">CONLIGDRAFT_696009</name>
</gene>
<keyword evidence="3" id="KW-0732">Signal</keyword>
<evidence type="ECO:0000256" key="1">
    <source>
        <dbReference type="ARBA" id="ARBA00022737"/>
    </source>
</evidence>
<dbReference type="STRING" id="1408157.A0A1J7JTV8"/>
<feature type="signal peptide" evidence="3">
    <location>
        <begin position="1"/>
        <end position="22"/>
    </location>
</feature>
<organism evidence="5 6">
    <name type="scientific">Coniochaeta ligniaria NRRL 30616</name>
    <dbReference type="NCBI Taxonomy" id="1408157"/>
    <lineage>
        <taxon>Eukaryota</taxon>
        <taxon>Fungi</taxon>
        <taxon>Dikarya</taxon>
        <taxon>Ascomycota</taxon>
        <taxon>Pezizomycotina</taxon>
        <taxon>Sordariomycetes</taxon>
        <taxon>Sordariomycetidae</taxon>
        <taxon>Coniochaetales</taxon>
        <taxon>Coniochaetaceae</taxon>
        <taxon>Coniochaeta</taxon>
    </lineage>
</organism>
<dbReference type="InParanoid" id="A0A1J7JTV8"/>
<dbReference type="PANTHER" id="PTHR45964">
    <property type="entry name" value="WSCD FAMILY MEMBER CG9164"/>
    <property type="match status" value="1"/>
</dbReference>
<feature type="chain" id="PRO_5012001108" evidence="3">
    <location>
        <begin position="23"/>
        <end position="597"/>
    </location>
</feature>